<evidence type="ECO:0000313" key="2">
    <source>
        <dbReference type="Proteomes" id="UP001327027"/>
    </source>
</evidence>
<evidence type="ECO:0008006" key="3">
    <source>
        <dbReference type="Google" id="ProtNLM"/>
    </source>
</evidence>
<dbReference type="Proteomes" id="UP001327027">
    <property type="component" value="Unassembled WGS sequence"/>
</dbReference>
<dbReference type="RefSeq" id="WP_324180143.1">
    <property type="nucleotide sequence ID" value="NZ_BAABAW010000006.1"/>
</dbReference>
<sequence length="148" mass="17544">MKKILLFICIAFTVYTTTAQNGPRERMKAFKVAYITEKLNLSSKEAQQFWPIYNRHEETLENLKRKERRIIKSLKESNNGPDGLSDAKAGEFLKQYLQVDQQKSKARQKLITDLQEVMPNKKILRLIKAESDFNKRILDRIRERRKMN</sequence>
<accession>A0ABU5ZW79</accession>
<dbReference type="EMBL" id="JAYKLX010000005">
    <property type="protein sequence ID" value="MEB3346118.1"/>
    <property type="molecule type" value="Genomic_DNA"/>
</dbReference>
<reference evidence="1 2" key="1">
    <citation type="journal article" date="2013" name="Int. J. Syst. Evol. Microbiol.">
        <title>Aquimarina gracilis sp. nov., isolated from the gut microflora of a mussel, Mytilus coruscus, and emended description of Aquimarina spongiae.</title>
        <authorList>
            <person name="Park S.C."/>
            <person name="Choe H.N."/>
            <person name="Baik K.S."/>
            <person name="Seong C.N."/>
        </authorList>
    </citation>
    <scope>NUCLEOTIDE SEQUENCE [LARGE SCALE GENOMIC DNA]</scope>
    <source>
        <strain evidence="1 2">PSC32</strain>
    </source>
</reference>
<organism evidence="1 2">
    <name type="scientific">Aquimarina gracilis</name>
    <dbReference type="NCBI Taxonomy" id="874422"/>
    <lineage>
        <taxon>Bacteria</taxon>
        <taxon>Pseudomonadati</taxon>
        <taxon>Bacteroidota</taxon>
        <taxon>Flavobacteriia</taxon>
        <taxon>Flavobacteriales</taxon>
        <taxon>Flavobacteriaceae</taxon>
        <taxon>Aquimarina</taxon>
    </lineage>
</organism>
<gene>
    <name evidence="1" type="ORF">U6A24_11640</name>
</gene>
<keyword evidence="2" id="KW-1185">Reference proteome</keyword>
<protein>
    <recommendedName>
        <fullName evidence="3">Sensor of ECF-type sigma factor</fullName>
    </recommendedName>
</protein>
<comment type="caution">
    <text evidence="1">The sequence shown here is derived from an EMBL/GenBank/DDBJ whole genome shotgun (WGS) entry which is preliminary data.</text>
</comment>
<proteinExistence type="predicted"/>
<evidence type="ECO:0000313" key="1">
    <source>
        <dbReference type="EMBL" id="MEB3346118.1"/>
    </source>
</evidence>
<name>A0ABU5ZW79_9FLAO</name>